<evidence type="ECO:0000256" key="1">
    <source>
        <dbReference type="SAM" id="Phobius"/>
    </source>
</evidence>
<feature type="transmembrane region" description="Helical" evidence="1">
    <location>
        <begin position="16"/>
        <end position="40"/>
    </location>
</feature>
<accession>A0ABN1MQ79</accession>
<evidence type="ECO:0000313" key="3">
    <source>
        <dbReference type="Proteomes" id="UP001501126"/>
    </source>
</evidence>
<dbReference type="EMBL" id="BAAAFH010000007">
    <property type="protein sequence ID" value="GAA0875020.1"/>
    <property type="molecule type" value="Genomic_DNA"/>
</dbReference>
<protein>
    <submittedName>
        <fullName evidence="2">Uncharacterized protein</fullName>
    </submittedName>
</protein>
<keyword evidence="1" id="KW-0812">Transmembrane</keyword>
<evidence type="ECO:0000313" key="2">
    <source>
        <dbReference type="EMBL" id="GAA0875020.1"/>
    </source>
</evidence>
<organism evidence="2 3">
    <name type="scientific">Wandonia haliotis</name>
    <dbReference type="NCBI Taxonomy" id="574963"/>
    <lineage>
        <taxon>Bacteria</taxon>
        <taxon>Pseudomonadati</taxon>
        <taxon>Bacteroidota</taxon>
        <taxon>Flavobacteriia</taxon>
        <taxon>Flavobacteriales</taxon>
        <taxon>Crocinitomicaceae</taxon>
        <taxon>Wandonia</taxon>
    </lineage>
</organism>
<gene>
    <name evidence="2" type="ORF">GCM10009118_14280</name>
</gene>
<feature type="transmembrane region" description="Helical" evidence="1">
    <location>
        <begin position="83"/>
        <end position="102"/>
    </location>
</feature>
<proteinExistence type="predicted"/>
<name>A0ABN1MQ79_9FLAO</name>
<keyword evidence="3" id="KW-1185">Reference proteome</keyword>
<sequence length="109" mass="12588">MTVLLNVGGGFFDNNIIDILCYLVFFFVVPLGAPITIILTYPMYLINKVRKVSFALLILLGVFILEIFLYYTLASQNDYERLLLNFLVGVVLWSIFFLKRLLNERKATN</sequence>
<dbReference type="Proteomes" id="UP001501126">
    <property type="component" value="Unassembled WGS sequence"/>
</dbReference>
<keyword evidence="1" id="KW-0472">Membrane</keyword>
<keyword evidence="1" id="KW-1133">Transmembrane helix</keyword>
<comment type="caution">
    <text evidence="2">The sequence shown here is derived from an EMBL/GenBank/DDBJ whole genome shotgun (WGS) entry which is preliminary data.</text>
</comment>
<reference evidence="2 3" key="1">
    <citation type="journal article" date="2019" name="Int. J. Syst. Evol. Microbiol.">
        <title>The Global Catalogue of Microorganisms (GCM) 10K type strain sequencing project: providing services to taxonomists for standard genome sequencing and annotation.</title>
        <authorList>
            <consortium name="The Broad Institute Genomics Platform"/>
            <consortium name="The Broad Institute Genome Sequencing Center for Infectious Disease"/>
            <person name="Wu L."/>
            <person name="Ma J."/>
        </authorList>
    </citation>
    <scope>NUCLEOTIDE SEQUENCE [LARGE SCALE GENOMIC DNA]</scope>
    <source>
        <strain evidence="2 3">JCM 16083</strain>
    </source>
</reference>
<feature type="transmembrane region" description="Helical" evidence="1">
    <location>
        <begin position="52"/>
        <end position="71"/>
    </location>
</feature>